<dbReference type="SMART" id="SM00448">
    <property type="entry name" value="REC"/>
    <property type="match status" value="1"/>
</dbReference>
<dbReference type="InterPro" id="IPR001789">
    <property type="entry name" value="Sig_transdc_resp-reg_receiver"/>
</dbReference>
<dbReference type="OrthoDB" id="582422at2"/>
<gene>
    <name evidence="5" type="ORF">MC7420_459</name>
</gene>
<dbReference type="Pfam" id="PF00072">
    <property type="entry name" value="Response_reg"/>
    <property type="match status" value="1"/>
</dbReference>
<dbReference type="CDD" id="cd17574">
    <property type="entry name" value="REC_OmpR"/>
    <property type="match status" value="1"/>
</dbReference>
<dbReference type="Proteomes" id="UP000003835">
    <property type="component" value="Unassembled WGS sequence"/>
</dbReference>
<organism evidence="5 6">
    <name type="scientific">Coleofasciculus chthonoplastes PCC 7420</name>
    <dbReference type="NCBI Taxonomy" id="118168"/>
    <lineage>
        <taxon>Bacteria</taxon>
        <taxon>Bacillati</taxon>
        <taxon>Cyanobacteriota</taxon>
        <taxon>Cyanophyceae</taxon>
        <taxon>Coleofasciculales</taxon>
        <taxon>Coleofasciculaceae</taxon>
        <taxon>Coleofasciculus</taxon>
    </lineage>
</organism>
<dbReference type="PANTHER" id="PTHR44591">
    <property type="entry name" value="STRESS RESPONSE REGULATOR PROTEIN 1"/>
    <property type="match status" value="1"/>
</dbReference>
<reference evidence="5 6" key="1">
    <citation type="submission" date="2008-07" db="EMBL/GenBank/DDBJ databases">
        <authorList>
            <person name="Tandeau de Marsac N."/>
            <person name="Ferriera S."/>
            <person name="Johnson J."/>
            <person name="Kravitz S."/>
            <person name="Beeson K."/>
            <person name="Sutton G."/>
            <person name="Rogers Y.-H."/>
            <person name="Friedman R."/>
            <person name="Frazier M."/>
            <person name="Venter J.C."/>
        </authorList>
    </citation>
    <scope>NUCLEOTIDE SEQUENCE [LARGE SCALE GENOMIC DNA]</scope>
    <source>
        <strain evidence="5 6">PCC 7420</strain>
    </source>
</reference>
<dbReference type="Gene3D" id="3.40.50.2300">
    <property type="match status" value="1"/>
</dbReference>
<feature type="domain" description="Response regulatory" evidence="4">
    <location>
        <begin position="3"/>
        <end position="119"/>
    </location>
</feature>
<dbReference type="InterPro" id="IPR050595">
    <property type="entry name" value="Bact_response_regulator"/>
</dbReference>
<dbReference type="SUPFAM" id="SSF52172">
    <property type="entry name" value="CheY-like"/>
    <property type="match status" value="1"/>
</dbReference>
<evidence type="ECO:0000313" key="5">
    <source>
        <dbReference type="EMBL" id="EDX77322.1"/>
    </source>
</evidence>
<dbReference type="eggNOG" id="COG0745">
    <property type="taxonomic scope" value="Bacteria"/>
</dbReference>
<dbReference type="PANTHER" id="PTHR44591:SF14">
    <property type="entry name" value="PROTEIN PILG"/>
    <property type="match status" value="1"/>
</dbReference>
<name>B4VKW1_9CYAN</name>
<dbReference type="STRING" id="118168.MC7420_459"/>
<evidence type="ECO:0000256" key="2">
    <source>
        <dbReference type="ARBA" id="ARBA00023012"/>
    </source>
</evidence>
<keyword evidence="1 3" id="KW-0597">Phosphoprotein</keyword>
<protein>
    <recommendedName>
        <fullName evidence="4">Response regulatory domain-containing protein</fullName>
    </recommendedName>
</protein>
<dbReference type="AlphaFoldDB" id="B4VKW1"/>
<dbReference type="RefSeq" id="WP_006099434.1">
    <property type="nucleotide sequence ID" value="NZ_DS989844.1"/>
</dbReference>
<evidence type="ECO:0000256" key="3">
    <source>
        <dbReference type="PROSITE-ProRule" id="PRU00169"/>
    </source>
</evidence>
<dbReference type="GO" id="GO:0000160">
    <property type="term" value="P:phosphorelay signal transduction system"/>
    <property type="evidence" value="ECO:0007669"/>
    <property type="project" value="UniProtKB-KW"/>
</dbReference>
<keyword evidence="2" id="KW-0902">Two-component regulatory system</keyword>
<dbReference type="EMBL" id="DS989844">
    <property type="protein sequence ID" value="EDX77322.1"/>
    <property type="molecule type" value="Genomic_DNA"/>
</dbReference>
<evidence type="ECO:0000313" key="6">
    <source>
        <dbReference type="Proteomes" id="UP000003835"/>
    </source>
</evidence>
<evidence type="ECO:0000259" key="4">
    <source>
        <dbReference type="PROSITE" id="PS50110"/>
    </source>
</evidence>
<evidence type="ECO:0000256" key="1">
    <source>
        <dbReference type="ARBA" id="ARBA00022553"/>
    </source>
</evidence>
<proteinExistence type="predicted"/>
<dbReference type="InterPro" id="IPR011006">
    <property type="entry name" value="CheY-like_superfamily"/>
</dbReference>
<keyword evidence="6" id="KW-1185">Reference proteome</keyword>
<sequence length="127" mass="14336">MSTVLVVEDDLTQQHLLSKLLERVGLTVIVAGDGVEALEKIQQFHPNLVILDIVLPRMNGYEVCRRLKSEPETENIPVLMCSAKKEDFDRYWGMKQGADAYLAKPCHPQEIVETVKKLLKSHHQAAS</sequence>
<dbReference type="PROSITE" id="PS50110">
    <property type="entry name" value="RESPONSE_REGULATORY"/>
    <property type="match status" value="1"/>
</dbReference>
<dbReference type="HOGENOM" id="CLU_000445_69_17_3"/>
<accession>B4VKW1</accession>
<feature type="modified residue" description="4-aspartylphosphate" evidence="3">
    <location>
        <position position="52"/>
    </location>
</feature>